<dbReference type="InterPro" id="IPR017853">
    <property type="entry name" value="GH"/>
</dbReference>
<feature type="region of interest" description="Disordered" evidence="1">
    <location>
        <begin position="140"/>
        <end position="170"/>
    </location>
</feature>
<dbReference type="Proteomes" id="UP000621560">
    <property type="component" value="Unassembled WGS sequence"/>
</dbReference>
<name>A0A927BT36_9BACL</name>
<proteinExistence type="predicted"/>
<organism evidence="2 3">
    <name type="scientific">Paenibacillus sabuli</name>
    <dbReference type="NCBI Taxonomy" id="2772509"/>
    <lineage>
        <taxon>Bacteria</taxon>
        <taxon>Bacillati</taxon>
        <taxon>Bacillota</taxon>
        <taxon>Bacilli</taxon>
        <taxon>Bacillales</taxon>
        <taxon>Paenibacillaceae</taxon>
        <taxon>Paenibacillus</taxon>
    </lineage>
</organism>
<evidence type="ECO:0000313" key="2">
    <source>
        <dbReference type="EMBL" id="MBD2845019.1"/>
    </source>
</evidence>
<evidence type="ECO:0000256" key="1">
    <source>
        <dbReference type="SAM" id="MobiDB-lite"/>
    </source>
</evidence>
<reference evidence="2" key="1">
    <citation type="submission" date="2020-09" db="EMBL/GenBank/DDBJ databases">
        <title>A novel bacterium of genus Paenibacillus, isolated from South China Sea.</title>
        <authorList>
            <person name="Huang H."/>
            <person name="Mo K."/>
            <person name="Hu Y."/>
        </authorList>
    </citation>
    <scope>NUCLEOTIDE SEQUENCE</scope>
    <source>
        <strain evidence="2">IB182496</strain>
    </source>
</reference>
<dbReference type="Gene3D" id="3.20.20.70">
    <property type="entry name" value="Aldolase class I"/>
    <property type="match status" value="1"/>
</dbReference>
<protein>
    <recommendedName>
        <fullName evidence="4">Alpha-galactosidase</fullName>
    </recommendedName>
</protein>
<dbReference type="InterPro" id="IPR013785">
    <property type="entry name" value="Aldolase_TIM"/>
</dbReference>
<gene>
    <name evidence="2" type="ORF">IDH44_07440</name>
</gene>
<evidence type="ECO:0000313" key="3">
    <source>
        <dbReference type="Proteomes" id="UP000621560"/>
    </source>
</evidence>
<dbReference type="AlphaFoldDB" id="A0A927BT36"/>
<keyword evidence="3" id="KW-1185">Reference proteome</keyword>
<comment type="caution">
    <text evidence="2">The sequence shown here is derived from an EMBL/GenBank/DDBJ whole genome shotgun (WGS) entry which is preliminary data.</text>
</comment>
<evidence type="ECO:0008006" key="4">
    <source>
        <dbReference type="Google" id="ProtNLM"/>
    </source>
</evidence>
<sequence length="718" mass="79342">MREQLMQYEDCYVRLDGGGAVTIGNAKLERRYRVADGRLLTVGLRDKHAGGGEWLAETPSEAIALPWLGSAAETAAVSARVDDEAGLTRPRLLVAIDLAYPEQQTLVRWESRICPGSPWIGQECQVRRLEREEQPAGRLVWTSEALAEDGGAQGAGQEEERLDNEEHAKAREREDRIDALALRALHCRYRTVALRDVTDRNNNLVGGETGLLYPNERRAHRGNVLVLERTLEPGGLLVIKEGPTALAHLQDTGADFRFAGLLLTVCGSGLSDAAGFAEEEGDAFIRAYGTVVGVCDGSRYGALAVLRDYEARKRVYRAERDYTLMSNTWGDRSRDGRVNEAFMTGELAQAGRLGLTHVQIDDGWQKGTTANSVVAGGVWSDGYYAADPQFWGAHPERLPGGLAPLAARAAEAGVKLGLWFSPDGTDDYAAWTRDAETLLRLHRDYAVEHFKLDGIRIGSKLAETRLHRMMRRVARESDGAVCFNLDATSGVRLGYYRHMEHGCLFLENRYTDSGSYYPHWTLRNLWQLAPYVPTRRLQAELLNVQRNEARYGDDPLAPAACGLLYGFMVTIMANPLVWMETTGLSAEEAERLAAAVRLVRPHHTAMLDGHVLPIGEEPSGVSWTGLQSITGPDEGYLLVFRELTDRAEGRLRLWQTDGAPLALRCVARLEARERLVDGAGEPPLRAEADSDGRYAFVLPGPLTCALYRYGTEAQELLT</sequence>
<dbReference type="SUPFAM" id="SSF51445">
    <property type="entry name" value="(Trans)glycosidases"/>
    <property type="match status" value="1"/>
</dbReference>
<dbReference type="RefSeq" id="WP_190916209.1">
    <property type="nucleotide sequence ID" value="NZ_JACXIZ010000013.1"/>
</dbReference>
<dbReference type="EMBL" id="JACXIZ010000013">
    <property type="protein sequence ID" value="MBD2845019.1"/>
    <property type="molecule type" value="Genomic_DNA"/>
</dbReference>
<accession>A0A927BT36</accession>